<reference evidence="2" key="1">
    <citation type="journal article" date="2022" name="bioRxiv">
        <title>Sequencing and chromosome-scale assembly of the giantPleurodeles waltlgenome.</title>
        <authorList>
            <person name="Brown T."/>
            <person name="Elewa A."/>
            <person name="Iarovenko S."/>
            <person name="Subramanian E."/>
            <person name="Araus A.J."/>
            <person name="Petzold A."/>
            <person name="Susuki M."/>
            <person name="Suzuki K.-i.T."/>
            <person name="Hayashi T."/>
            <person name="Toyoda A."/>
            <person name="Oliveira C."/>
            <person name="Osipova E."/>
            <person name="Leigh N.D."/>
            <person name="Simon A."/>
            <person name="Yun M.H."/>
        </authorList>
    </citation>
    <scope>NUCLEOTIDE SEQUENCE</scope>
    <source>
        <strain evidence="2">20211129_DDA</strain>
        <tissue evidence="2">Liver</tissue>
    </source>
</reference>
<keyword evidence="3" id="KW-1185">Reference proteome</keyword>
<gene>
    <name evidence="2" type="ORF">NDU88_000709</name>
</gene>
<accession>A0AAV7U6B4</accession>
<feature type="compositionally biased region" description="Basic and acidic residues" evidence="1">
    <location>
        <begin position="1"/>
        <end position="19"/>
    </location>
</feature>
<evidence type="ECO:0000313" key="3">
    <source>
        <dbReference type="Proteomes" id="UP001066276"/>
    </source>
</evidence>
<evidence type="ECO:0000313" key="2">
    <source>
        <dbReference type="EMBL" id="KAJ1183899.1"/>
    </source>
</evidence>
<feature type="compositionally biased region" description="Acidic residues" evidence="1">
    <location>
        <begin position="94"/>
        <end position="104"/>
    </location>
</feature>
<dbReference type="EMBL" id="JANPWB010000005">
    <property type="protein sequence ID" value="KAJ1183899.1"/>
    <property type="molecule type" value="Genomic_DNA"/>
</dbReference>
<evidence type="ECO:0000256" key="1">
    <source>
        <dbReference type="SAM" id="MobiDB-lite"/>
    </source>
</evidence>
<comment type="caution">
    <text evidence="2">The sequence shown here is derived from an EMBL/GenBank/DDBJ whole genome shotgun (WGS) entry which is preliminary data.</text>
</comment>
<sequence>MDRAHCYEPSHHSQVHPKDNGNSANRLYDYPAPDASESGIKFRSYRGDDASHRYLGNGDAGSRRGNPDIRVPERPEKDDGLHKRGTKGDRNAERDEEERNEETEDAKRNGDSEAILEFNDQPCAGKRAERRKLRHVPQGTWLTQVRSFLKDKFYYKGESDGRRGEGRDSAGRGEEKIGRRPEEERH</sequence>
<dbReference type="AlphaFoldDB" id="A0AAV7U6B4"/>
<protein>
    <submittedName>
        <fullName evidence="2">Uncharacterized protein</fullName>
    </submittedName>
</protein>
<feature type="region of interest" description="Disordered" evidence="1">
    <location>
        <begin position="1"/>
        <end position="139"/>
    </location>
</feature>
<organism evidence="2 3">
    <name type="scientific">Pleurodeles waltl</name>
    <name type="common">Iberian ribbed newt</name>
    <dbReference type="NCBI Taxonomy" id="8319"/>
    <lineage>
        <taxon>Eukaryota</taxon>
        <taxon>Metazoa</taxon>
        <taxon>Chordata</taxon>
        <taxon>Craniata</taxon>
        <taxon>Vertebrata</taxon>
        <taxon>Euteleostomi</taxon>
        <taxon>Amphibia</taxon>
        <taxon>Batrachia</taxon>
        <taxon>Caudata</taxon>
        <taxon>Salamandroidea</taxon>
        <taxon>Salamandridae</taxon>
        <taxon>Pleurodelinae</taxon>
        <taxon>Pleurodeles</taxon>
    </lineage>
</organism>
<feature type="compositionally biased region" description="Basic and acidic residues" evidence="1">
    <location>
        <begin position="61"/>
        <end position="93"/>
    </location>
</feature>
<dbReference type="Proteomes" id="UP001066276">
    <property type="component" value="Chromosome 3_1"/>
</dbReference>
<proteinExistence type="predicted"/>
<name>A0AAV7U6B4_PLEWA</name>
<feature type="region of interest" description="Disordered" evidence="1">
    <location>
        <begin position="152"/>
        <end position="186"/>
    </location>
</feature>